<evidence type="ECO:0000256" key="12">
    <source>
        <dbReference type="ARBA" id="ARBA00045516"/>
    </source>
</evidence>
<comment type="subcellular location">
    <subcellularLocation>
        <location evidence="1">Periplasm</location>
    </subcellularLocation>
</comment>
<dbReference type="FunFam" id="3.40.50.1980:FF:000006">
    <property type="entry name" value="Zinc ABC transporter substrate-binding protein ZnuA"/>
    <property type="match status" value="1"/>
</dbReference>
<evidence type="ECO:0000256" key="14">
    <source>
        <dbReference type="SAM" id="SignalP"/>
    </source>
</evidence>
<dbReference type="AlphaFoldDB" id="A0AA95K2J2"/>
<dbReference type="RefSeq" id="WP_280628554.1">
    <property type="nucleotide sequence ID" value="NZ_CP123498.1"/>
</dbReference>
<name>A0AA95K2J2_9GAMM</name>
<keyword evidence="8" id="KW-0862">Zinc</keyword>
<dbReference type="InterPro" id="IPR006127">
    <property type="entry name" value="ZnuA-like"/>
</dbReference>
<evidence type="ECO:0000256" key="10">
    <source>
        <dbReference type="ARBA" id="ARBA00023065"/>
    </source>
</evidence>
<dbReference type="SUPFAM" id="SSF53807">
    <property type="entry name" value="Helical backbone' metal receptor"/>
    <property type="match status" value="1"/>
</dbReference>
<keyword evidence="7" id="KW-0574">Periplasm</keyword>
<dbReference type="GO" id="GO:0042597">
    <property type="term" value="C:periplasmic space"/>
    <property type="evidence" value="ECO:0007669"/>
    <property type="project" value="UniProtKB-SubCell"/>
</dbReference>
<evidence type="ECO:0000256" key="1">
    <source>
        <dbReference type="ARBA" id="ARBA00004418"/>
    </source>
</evidence>
<feature type="region of interest" description="Disordered" evidence="13">
    <location>
        <begin position="121"/>
        <end position="140"/>
    </location>
</feature>
<evidence type="ECO:0000313" key="15">
    <source>
        <dbReference type="EMBL" id="WGL94185.1"/>
    </source>
</evidence>
<protein>
    <recommendedName>
        <fullName evidence="3">High-affinity zinc uptake system protein ZnuA</fullName>
    </recommendedName>
</protein>
<dbReference type="Proteomes" id="UP001177597">
    <property type="component" value="Chromosome"/>
</dbReference>
<organism evidence="15 16">
    <name type="scientific">Arsenophonus nasoniae</name>
    <name type="common">son-killer infecting Nasonia vitripennis</name>
    <dbReference type="NCBI Taxonomy" id="638"/>
    <lineage>
        <taxon>Bacteria</taxon>
        <taxon>Pseudomonadati</taxon>
        <taxon>Pseudomonadota</taxon>
        <taxon>Gammaproteobacteria</taxon>
        <taxon>Enterobacterales</taxon>
        <taxon>Morganellaceae</taxon>
        <taxon>Arsenophonus</taxon>
    </lineage>
</organism>
<dbReference type="Pfam" id="PF01297">
    <property type="entry name" value="ZnuA"/>
    <property type="match status" value="1"/>
</dbReference>
<feature type="signal peptide" evidence="14">
    <location>
        <begin position="1"/>
        <end position="32"/>
    </location>
</feature>
<keyword evidence="11" id="KW-1015">Disulfide bond</keyword>
<comment type="function">
    <text evidence="12">Part of the ATP-binding cassette (ABC) transport system ZnuABC involved in zinc import. Binds zinc with high affinity and specificity and delivers it to the membrane permease for translocation into the cytoplasm.</text>
</comment>
<evidence type="ECO:0000256" key="2">
    <source>
        <dbReference type="ARBA" id="ARBA00011028"/>
    </source>
</evidence>
<evidence type="ECO:0000256" key="13">
    <source>
        <dbReference type="SAM" id="MobiDB-lite"/>
    </source>
</evidence>
<evidence type="ECO:0000313" key="16">
    <source>
        <dbReference type="Proteomes" id="UP001177597"/>
    </source>
</evidence>
<evidence type="ECO:0000256" key="3">
    <source>
        <dbReference type="ARBA" id="ARBA00015915"/>
    </source>
</evidence>
<dbReference type="GO" id="GO:0006829">
    <property type="term" value="P:zinc ion transport"/>
    <property type="evidence" value="ECO:0007669"/>
    <property type="project" value="UniProtKB-KW"/>
</dbReference>
<dbReference type="CDD" id="cd01019">
    <property type="entry name" value="ZnuA"/>
    <property type="match status" value="1"/>
</dbReference>
<evidence type="ECO:0000256" key="7">
    <source>
        <dbReference type="ARBA" id="ARBA00022764"/>
    </source>
</evidence>
<dbReference type="NCBIfam" id="NF007091">
    <property type="entry name" value="PRK09545.1"/>
    <property type="match status" value="1"/>
</dbReference>
<keyword evidence="5" id="KW-0479">Metal-binding</keyword>
<reference evidence="15" key="1">
    <citation type="submission" date="2023-04" db="EMBL/GenBank/DDBJ databases">
        <title>Genome dynamics across the evolutionary transition to endosymbiosis.</title>
        <authorList>
            <person name="Siozios S."/>
            <person name="Nadal-Jimenez P."/>
            <person name="Azagi T."/>
            <person name="Sprong H."/>
            <person name="Frost C.L."/>
            <person name="Parratt S.R."/>
            <person name="Taylor G."/>
            <person name="Brettell L."/>
            <person name="Lew K.C."/>
            <person name="Croft L."/>
            <person name="King K.C."/>
            <person name="Brockhurst M.A."/>
            <person name="Hypsa V."/>
            <person name="Novakova E."/>
            <person name="Darby A.C."/>
            <person name="Hurst G.D.D."/>
        </authorList>
    </citation>
    <scope>NUCLEOTIDE SEQUENCE</scope>
    <source>
        <strain evidence="15">AIh</strain>
    </source>
</reference>
<proteinExistence type="inferred from homology"/>
<dbReference type="PANTHER" id="PTHR42953">
    <property type="entry name" value="HIGH-AFFINITY ZINC UPTAKE SYSTEM PROTEIN ZNUA-RELATED"/>
    <property type="match status" value="1"/>
</dbReference>
<dbReference type="Gene3D" id="3.40.50.1980">
    <property type="entry name" value="Nitrogenase molybdenum iron protein domain"/>
    <property type="match status" value="2"/>
</dbReference>
<accession>A0AA95K2J2</accession>
<keyword evidence="10" id="KW-0406">Ion transport</keyword>
<feature type="chain" id="PRO_5041730274" description="High-affinity zinc uptake system protein ZnuA" evidence="14">
    <location>
        <begin position="33"/>
        <end position="324"/>
    </location>
</feature>
<keyword evidence="9" id="KW-0864">Zinc transport</keyword>
<gene>
    <name evidence="15" type="primary">znuA</name>
    <name evidence="15" type="ORF">QE207_10530</name>
</gene>
<evidence type="ECO:0000256" key="4">
    <source>
        <dbReference type="ARBA" id="ARBA00022448"/>
    </source>
</evidence>
<dbReference type="FunFam" id="3.40.50.1980:FF:000028">
    <property type="entry name" value="High-affinity zinc uptake system protein znuA"/>
    <property type="match status" value="1"/>
</dbReference>
<dbReference type="EMBL" id="CP123498">
    <property type="protein sequence ID" value="WGL94185.1"/>
    <property type="molecule type" value="Genomic_DNA"/>
</dbReference>
<comment type="similarity">
    <text evidence="2">Belongs to the bacterial solute-binding protein 9 family.</text>
</comment>
<dbReference type="PANTHER" id="PTHR42953:SF3">
    <property type="entry name" value="HIGH-AFFINITY ZINC UPTAKE SYSTEM PROTEIN ZNUA"/>
    <property type="match status" value="1"/>
</dbReference>
<keyword evidence="4" id="KW-0813">Transport</keyword>
<evidence type="ECO:0000256" key="5">
    <source>
        <dbReference type="ARBA" id="ARBA00022723"/>
    </source>
</evidence>
<evidence type="ECO:0000256" key="8">
    <source>
        <dbReference type="ARBA" id="ARBA00022833"/>
    </source>
</evidence>
<evidence type="ECO:0000256" key="11">
    <source>
        <dbReference type="ARBA" id="ARBA00023157"/>
    </source>
</evidence>
<sequence length="324" mass="36590">MLHKTKKIVQKIMGKKRILAGLLFSFLSTAHADVVTSIRPLGFIAAAITNGVTDVKILLPDGASPHDYSLKPSDLEKIKTADLFIWVGSDMETFLEKPLAQLPTQKRIALTNDPAIKTRLLKSSDEGTPVNSKSAHDHDHHHNVIHNHHSHGEYNMHIWLSPDIARIAANIIHHRLVVLYPKYKNQLDVNLRKFDEKLTQTDKNIAKMLQSVGDKRYFVFHDAYSYFEKRYHLASLGYFTINPIIQPGAQRLYQIRTMLAQKKAVCVFAEPQFRPAVIKAVIKDTDVRMGTLDPLGSGIGLSKDSYVEFLTALSNQFKSCLDKN</sequence>
<dbReference type="InterPro" id="IPR050492">
    <property type="entry name" value="Bact_metal-bind_prot9"/>
</dbReference>
<dbReference type="GO" id="GO:0046872">
    <property type="term" value="F:metal ion binding"/>
    <property type="evidence" value="ECO:0007669"/>
    <property type="project" value="UniProtKB-KW"/>
</dbReference>
<evidence type="ECO:0000256" key="9">
    <source>
        <dbReference type="ARBA" id="ARBA00022906"/>
    </source>
</evidence>
<evidence type="ECO:0000256" key="6">
    <source>
        <dbReference type="ARBA" id="ARBA00022729"/>
    </source>
</evidence>
<keyword evidence="6 14" id="KW-0732">Signal</keyword>
<dbReference type="InterPro" id="IPR035520">
    <property type="entry name" value="ZnuA"/>
</dbReference>